<feature type="transmembrane region" description="Helical" evidence="1">
    <location>
        <begin position="99"/>
        <end position="120"/>
    </location>
</feature>
<comment type="caution">
    <text evidence="3">The sequence shown here is derived from an EMBL/GenBank/DDBJ whole genome shotgun (WGS) entry which is preliminary data.</text>
</comment>
<accession>A0A955J1D7</accession>
<feature type="transmembrane region" description="Helical" evidence="1">
    <location>
        <begin position="53"/>
        <end position="79"/>
    </location>
</feature>
<evidence type="ECO:0000256" key="1">
    <source>
        <dbReference type="SAM" id="Phobius"/>
    </source>
</evidence>
<evidence type="ECO:0000256" key="2">
    <source>
        <dbReference type="SAM" id="SignalP"/>
    </source>
</evidence>
<sequence length="156" mass="16335">MQHQIFKKILTILLALVFSAAATNNVAFAQISSTADCSSVNYGSGNVTVTTLVCPLLLTINILMLSAGAVFVVMIFVGVYKFAVSAGDPQIIAGARNTLTWAVTGFIVIVMAFTIIGLVGNTLGADGTTMGTTAIFDAWITTLNDFFCLSNKIPGC</sequence>
<protein>
    <recommendedName>
        <fullName evidence="5">TrbC/VIRB2 family protein</fullName>
    </recommendedName>
</protein>
<dbReference type="InterPro" id="IPR043993">
    <property type="entry name" value="T4SS_pilin"/>
</dbReference>
<keyword evidence="1" id="KW-1133">Transmembrane helix</keyword>
<dbReference type="EMBL" id="JAGQNX010000009">
    <property type="protein sequence ID" value="MCA9307954.1"/>
    <property type="molecule type" value="Genomic_DNA"/>
</dbReference>
<dbReference type="Proteomes" id="UP000740557">
    <property type="component" value="Unassembled WGS sequence"/>
</dbReference>
<keyword evidence="1" id="KW-0472">Membrane</keyword>
<name>A0A955J1D7_UNCKA</name>
<evidence type="ECO:0008006" key="5">
    <source>
        <dbReference type="Google" id="ProtNLM"/>
    </source>
</evidence>
<dbReference type="AlphaFoldDB" id="A0A955J1D7"/>
<feature type="chain" id="PRO_5037239179" description="TrbC/VIRB2 family protein" evidence="2">
    <location>
        <begin position="30"/>
        <end position="156"/>
    </location>
</feature>
<keyword evidence="2" id="KW-0732">Signal</keyword>
<keyword evidence="1" id="KW-0812">Transmembrane</keyword>
<reference evidence="3" key="1">
    <citation type="submission" date="2020-04" db="EMBL/GenBank/DDBJ databases">
        <authorList>
            <person name="Zhang T."/>
        </authorList>
    </citation>
    <scope>NUCLEOTIDE SEQUENCE</scope>
    <source>
        <strain evidence="3">HKST-UBA79</strain>
    </source>
</reference>
<dbReference type="Pfam" id="PF18895">
    <property type="entry name" value="T4SS_pilin"/>
    <property type="match status" value="1"/>
</dbReference>
<proteinExistence type="predicted"/>
<evidence type="ECO:0000313" key="4">
    <source>
        <dbReference type="Proteomes" id="UP000740557"/>
    </source>
</evidence>
<organism evidence="3 4">
    <name type="scientific">candidate division WWE3 bacterium</name>
    <dbReference type="NCBI Taxonomy" id="2053526"/>
    <lineage>
        <taxon>Bacteria</taxon>
        <taxon>Katanobacteria</taxon>
    </lineage>
</organism>
<feature type="signal peptide" evidence="2">
    <location>
        <begin position="1"/>
        <end position="29"/>
    </location>
</feature>
<evidence type="ECO:0000313" key="3">
    <source>
        <dbReference type="EMBL" id="MCA9307954.1"/>
    </source>
</evidence>
<reference evidence="3" key="2">
    <citation type="journal article" date="2021" name="Microbiome">
        <title>Successional dynamics and alternative stable states in a saline activated sludge microbial community over 9 years.</title>
        <authorList>
            <person name="Wang Y."/>
            <person name="Ye J."/>
            <person name="Ju F."/>
            <person name="Liu L."/>
            <person name="Boyd J.A."/>
            <person name="Deng Y."/>
            <person name="Parks D.H."/>
            <person name="Jiang X."/>
            <person name="Yin X."/>
            <person name="Woodcroft B.J."/>
            <person name="Tyson G.W."/>
            <person name="Hugenholtz P."/>
            <person name="Polz M.F."/>
            <person name="Zhang T."/>
        </authorList>
    </citation>
    <scope>NUCLEOTIDE SEQUENCE</scope>
    <source>
        <strain evidence="3">HKST-UBA79</strain>
    </source>
</reference>
<gene>
    <name evidence="3" type="ORF">KC980_00410</name>
</gene>